<proteinExistence type="predicted"/>
<sequence>MTTWMALFGLVWLLRVRGSLCGCAACKRARHDNQETRQTETQDTREPQCSTNSISYAPAEGPPFDVIALQNYTRDATVQTDFEDDEDLDKIELQICEGSNVANYDCGREQATQNPEVEQCIAGSLQSCSDSDDSIWETADVTLERGTNGLGLSIAGGESGGDISITRLAAGGAARSDGRLQIGDILLQVNEVSLEGAPHSMAVDALQKAGNVVKLVNEVSLEGAPHSMAVDALQKAGNVVKLRVRRARRPKVVTLWRGARGLGLGIAGGADDAAGGGGVFISHIAVGGAAHYDGRLRLGDKILAVRDEDGIETSLIGATHAKAVATLRNTGEHVTLVVLPAASIPPAAQPTQLYTTRTQATSCSTLHELTEEDPSKIPRCVRMVRLVRSGSRLGMDIVGGLGGEDTCSGLEEEACGVFVSGVSVEGAAYGMLYRGDRILSVDGRDLSRATHEQAAAALKQYSGSAVTIAAQYQPEHYERLRARIRAINAAAMSPHTMHPTHVPVHPDLHAVYPRTEIRIQKGLDLKTYNL</sequence>
<dbReference type="AlphaFoldDB" id="A0A194RM91"/>
<dbReference type="SMART" id="SM00228">
    <property type="entry name" value="PDZ"/>
    <property type="match status" value="3"/>
</dbReference>
<feature type="domain" description="PDZ" evidence="4">
    <location>
        <begin position="140"/>
        <end position="215"/>
    </location>
</feature>
<dbReference type="GO" id="GO:0019901">
    <property type="term" value="F:protein kinase binding"/>
    <property type="evidence" value="ECO:0007669"/>
    <property type="project" value="TreeGrafter"/>
</dbReference>
<keyword evidence="6" id="KW-1185">Reference proteome</keyword>
<feature type="chain" id="PRO_5008265306" evidence="3">
    <location>
        <begin position="22"/>
        <end position="530"/>
    </location>
</feature>
<evidence type="ECO:0000256" key="3">
    <source>
        <dbReference type="SAM" id="SignalP"/>
    </source>
</evidence>
<evidence type="ECO:0000313" key="5">
    <source>
        <dbReference type="EMBL" id="KPJ18943.1"/>
    </source>
</evidence>
<dbReference type="SUPFAM" id="SSF50156">
    <property type="entry name" value="PDZ domain-like"/>
    <property type="match status" value="4"/>
</dbReference>
<dbReference type="PROSITE" id="PS50106">
    <property type="entry name" value="PDZ"/>
    <property type="match status" value="3"/>
</dbReference>
<dbReference type="PANTHER" id="PTHR23119:SF51">
    <property type="entry name" value="DISKS LARGE 1 TUMOR SUPPRESSOR PROTEIN"/>
    <property type="match status" value="1"/>
</dbReference>
<dbReference type="Gene3D" id="6.20.370.60">
    <property type="match status" value="1"/>
</dbReference>
<dbReference type="Gene3D" id="2.30.42.10">
    <property type="match status" value="3"/>
</dbReference>
<dbReference type="InterPro" id="IPR001478">
    <property type="entry name" value="PDZ"/>
</dbReference>
<name>A0A194RM91_PAPMA</name>
<feature type="signal peptide" evidence="3">
    <location>
        <begin position="1"/>
        <end position="21"/>
    </location>
</feature>
<organism evidence="5 6">
    <name type="scientific">Papilio machaon</name>
    <name type="common">Old World swallowtail butterfly</name>
    <dbReference type="NCBI Taxonomy" id="76193"/>
    <lineage>
        <taxon>Eukaryota</taxon>
        <taxon>Metazoa</taxon>
        <taxon>Ecdysozoa</taxon>
        <taxon>Arthropoda</taxon>
        <taxon>Hexapoda</taxon>
        <taxon>Insecta</taxon>
        <taxon>Pterygota</taxon>
        <taxon>Neoptera</taxon>
        <taxon>Endopterygota</taxon>
        <taxon>Lepidoptera</taxon>
        <taxon>Glossata</taxon>
        <taxon>Ditrysia</taxon>
        <taxon>Papilionoidea</taxon>
        <taxon>Papilionidae</taxon>
        <taxon>Papilioninae</taxon>
        <taxon>Papilio</taxon>
    </lineage>
</organism>
<dbReference type="Pfam" id="PF00595">
    <property type="entry name" value="PDZ"/>
    <property type="match status" value="3"/>
</dbReference>
<dbReference type="GO" id="GO:0097120">
    <property type="term" value="P:receptor localization to synapse"/>
    <property type="evidence" value="ECO:0007669"/>
    <property type="project" value="TreeGrafter"/>
</dbReference>
<dbReference type="PANTHER" id="PTHR23119">
    <property type="entry name" value="DISCS LARGE"/>
    <property type="match status" value="1"/>
</dbReference>
<dbReference type="InterPro" id="IPR050614">
    <property type="entry name" value="Synaptic_Scaffolding_LAP-MAGUK"/>
</dbReference>
<evidence type="ECO:0000259" key="4">
    <source>
        <dbReference type="PROSITE" id="PS50106"/>
    </source>
</evidence>
<keyword evidence="3" id="KW-0732">Signal</keyword>
<reference evidence="5 6" key="1">
    <citation type="journal article" date="2015" name="Nat. Commun.">
        <title>Outbred genome sequencing and CRISPR/Cas9 gene editing in butterflies.</title>
        <authorList>
            <person name="Li X."/>
            <person name="Fan D."/>
            <person name="Zhang W."/>
            <person name="Liu G."/>
            <person name="Zhang L."/>
            <person name="Zhao L."/>
            <person name="Fang X."/>
            <person name="Chen L."/>
            <person name="Dong Y."/>
            <person name="Chen Y."/>
            <person name="Ding Y."/>
            <person name="Zhao R."/>
            <person name="Feng M."/>
            <person name="Zhu Y."/>
            <person name="Feng Y."/>
            <person name="Jiang X."/>
            <person name="Zhu D."/>
            <person name="Xiang H."/>
            <person name="Feng X."/>
            <person name="Li S."/>
            <person name="Wang J."/>
            <person name="Zhang G."/>
            <person name="Kronforst M.R."/>
            <person name="Wang W."/>
        </authorList>
    </citation>
    <scope>NUCLEOTIDE SEQUENCE [LARGE SCALE GENOMIC DNA]</scope>
    <source>
        <strain evidence="5">Ya'a_city_454_Pm</strain>
        <tissue evidence="5">Whole body</tissue>
    </source>
</reference>
<dbReference type="GO" id="GO:0098609">
    <property type="term" value="P:cell-cell adhesion"/>
    <property type="evidence" value="ECO:0007669"/>
    <property type="project" value="TreeGrafter"/>
</dbReference>
<comment type="subcellular location">
    <subcellularLocation>
        <location evidence="1">Membrane</location>
    </subcellularLocation>
</comment>
<dbReference type="InterPro" id="IPR036034">
    <property type="entry name" value="PDZ_sf"/>
</dbReference>
<evidence type="ECO:0000256" key="2">
    <source>
        <dbReference type="ARBA" id="ARBA00023136"/>
    </source>
</evidence>
<dbReference type="GO" id="GO:0030054">
    <property type="term" value="C:cell junction"/>
    <property type="evidence" value="ECO:0007669"/>
    <property type="project" value="TreeGrafter"/>
</dbReference>
<gene>
    <name evidence="5" type="ORF">RR48_12454</name>
</gene>
<dbReference type="STRING" id="76193.A0A194RM91"/>
<dbReference type="GO" id="GO:0016323">
    <property type="term" value="C:basolateral plasma membrane"/>
    <property type="evidence" value="ECO:0007669"/>
    <property type="project" value="TreeGrafter"/>
</dbReference>
<feature type="domain" description="PDZ" evidence="4">
    <location>
        <begin position="252"/>
        <end position="342"/>
    </location>
</feature>
<dbReference type="GO" id="GO:0043113">
    <property type="term" value="P:receptor clustering"/>
    <property type="evidence" value="ECO:0007669"/>
    <property type="project" value="TreeGrafter"/>
</dbReference>
<protein>
    <submittedName>
        <fullName evidence="5">Disks large-like 1</fullName>
    </submittedName>
</protein>
<feature type="domain" description="PDZ" evidence="4">
    <location>
        <begin position="383"/>
        <end position="473"/>
    </location>
</feature>
<accession>A0A194RM91</accession>
<dbReference type="EMBL" id="KQ459984">
    <property type="protein sequence ID" value="KPJ18943.1"/>
    <property type="molecule type" value="Genomic_DNA"/>
</dbReference>
<dbReference type="GO" id="GO:0045197">
    <property type="term" value="P:establishment or maintenance of epithelial cell apical/basal polarity"/>
    <property type="evidence" value="ECO:0007669"/>
    <property type="project" value="TreeGrafter"/>
</dbReference>
<dbReference type="Proteomes" id="UP000053240">
    <property type="component" value="Unassembled WGS sequence"/>
</dbReference>
<dbReference type="InParanoid" id="A0A194RM91"/>
<dbReference type="CDD" id="cd00136">
    <property type="entry name" value="PDZ_canonical"/>
    <property type="match status" value="1"/>
</dbReference>
<evidence type="ECO:0000256" key="1">
    <source>
        <dbReference type="ARBA" id="ARBA00004370"/>
    </source>
</evidence>
<evidence type="ECO:0000313" key="6">
    <source>
        <dbReference type="Proteomes" id="UP000053240"/>
    </source>
</evidence>
<keyword evidence="2" id="KW-0472">Membrane</keyword>